<keyword evidence="4" id="KW-1185">Reference proteome</keyword>
<evidence type="ECO:0000313" key="3">
    <source>
        <dbReference type="EMBL" id="CAK5267459.1"/>
    </source>
</evidence>
<accession>A0AAD2JYL1</accession>
<dbReference type="Proteomes" id="UP001295794">
    <property type="component" value="Unassembled WGS sequence"/>
</dbReference>
<evidence type="ECO:0000256" key="1">
    <source>
        <dbReference type="SAM" id="Coils"/>
    </source>
</evidence>
<name>A0AAD2JYL1_9AGAR</name>
<feature type="compositionally biased region" description="Polar residues" evidence="2">
    <location>
        <begin position="68"/>
        <end position="80"/>
    </location>
</feature>
<feature type="region of interest" description="Disordered" evidence="2">
    <location>
        <begin position="1"/>
        <end position="113"/>
    </location>
</feature>
<reference evidence="3" key="1">
    <citation type="submission" date="2023-11" db="EMBL/GenBank/DDBJ databases">
        <authorList>
            <person name="De Vega J J."/>
            <person name="De Vega J J."/>
        </authorList>
    </citation>
    <scope>NUCLEOTIDE SEQUENCE</scope>
</reference>
<evidence type="ECO:0000313" key="4">
    <source>
        <dbReference type="Proteomes" id="UP001295794"/>
    </source>
</evidence>
<comment type="caution">
    <text evidence="3">The sequence shown here is derived from an EMBL/GenBank/DDBJ whole genome shotgun (WGS) entry which is preliminary data.</text>
</comment>
<feature type="coiled-coil region" evidence="1">
    <location>
        <begin position="162"/>
        <end position="196"/>
    </location>
</feature>
<sequence length="246" mass="26781">MFANAESSSPIVAPNASQTRRNPEERATSSPPSARYSGSDLSQRKRDSEETGTDPTAHAPPTLPPVESNVNRQAPPSNSDRPGLGPASRPSTPPRDLIDRFRGPVSPGLPLPPPSLCAEDEIDITSVEGLPPRLRAAYVEGANTVLGCSPAKAMYLVMKAKHRFAMQERDLLEQELQRAEAELMRERECKDQALDSLLRRWLGSEADHLIAEIPVPPSMFVERVGAASNSMTNTRSSQSSYEICNP</sequence>
<evidence type="ECO:0000256" key="2">
    <source>
        <dbReference type="SAM" id="MobiDB-lite"/>
    </source>
</evidence>
<dbReference type="AlphaFoldDB" id="A0AAD2JYL1"/>
<protein>
    <submittedName>
        <fullName evidence="3">Uncharacterized protein</fullName>
    </submittedName>
</protein>
<organism evidence="3 4">
    <name type="scientific">Mycena citricolor</name>
    <dbReference type="NCBI Taxonomy" id="2018698"/>
    <lineage>
        <taxon>Eukaryota</taxon>
        <taxon>Fungi</taxon>
        <taxon>Dikarya</taxon>
        <taxon>Basidiomycota</taxon>
        <taxon>Agaricomycotina</taxon>
        <taxon>Agaricomycetes</taxon>
        <taxon>Agaricomycetidae</taxon>
        <taxon>Agaricales</taxon>
        <taxon>Marasmiineae</taxon>
        <taxon>Mycenaceae</taxon>
        <taxon>Mycena</taxon>
    </lineage>
</organism>
<proteinExistence type="predicted"/>
<gene>
    <name evidence="3" type="ORF">MYCIT1_LOCUS9981</name>
</gene>
<keyword evidence="1" id="KW-0175">Coiled coil</keyword>
<dbReference type="EMBL" id="CAVNYO010000123">
    <property type="protein sequence ID" value="CAK5267459.1"/>
    <property type="molecule type" value="Genomic_DNA"/>
</dbReference>
<feature type="compositionally biased region" description="Polar residues" evidence="2">
    <location>
        <begin position="1"/>
        <end position="20"/>
    </location>
</feature>